<dbReference type="EMBL" id="CAXAMM010022447">
    <property type="protein sequence ID" value="CAK9052020.1"/>
    <property type="molecule type" value="Genomic_DNA"/>
</dbReference>
<proteinExistence type="predicted"/>
<keyword evidence="3" id="KW-1185">Reference proteome</keyword>
<organism evidence="2 3">
    <name type="scientific">Durusdinium trenchii</name>
    <dbReference type="NCBI Taxonomy" id="1381693"/>
    <lineage>
        <taxon>Eukaryota</taxon>
        <taxon>Sar</taxon>
        <taxon>Alveolata</taxon>
        <taxon>Dinophyceae</taxon>
        <taxon>Suessiales</taxon>
        <taxon>Symbiodiniaceae</taxon>
        <taxon>Durusdinium</taxon>
    </lineage>
</organism>
<reference evidence="2 3" key="1">
    <citation type="submission" date="2024-02" db="EMBL/GenBank/DDBJ databases">
        <authorList>
            <person name="Chen Y."/>
            <person name="Shah S."/>
            <person name="Dougan E. K."/>
            <person name="Thang M."/>
            <person name="Chan C."/>
        </authorList>
    </citation>
    <scope>NUCLEOTIDE SEQUENCE [LARGE SCALE GENOMIC DNA]</scope>
</reference>
<name>A0ABP0MKM4_9DINO</name>
<evidence type="ECO:0000256" key="1">
    <source>
        <dbReference type="SAM" id="MobiDB-lite"/>
    </source>
</evidence>
<feature type="compositionally biased region" description="Basic and acidic residues" evidence="1">
    <location>
        <begin position="132"/>
        <end position="141"/>
    </location>
</feature>
<sequence length="141" mass="15391">MLIRLESAAPKKGRRKGLSEFVDLCCAGRARPNPHIKAAYAQNRRVFQKQRGPCTHMYEIANGYPGHPRVFEPDARITHPGGQIPRPWTPAPTPVIPPAPPVPRGGNRVRRPQSARAPAPAHQTLHAPASRLADRLADDGG</sequence>
<accession>A0ABP0MKM4</accession>
<feature type="region of interest" description="Disordered" evidence="1">
    <location>
        <begin position="74"/>
        <end position="141"/>
    </location>
</feature>
<gene>
    <name evidence="2" type="ORF">SCF082_LOCUS28500</name>
</gene>
<protein>
    <submittedName>
        <fullName evidence="2">DnaJ protein-like 1</fullName>
    </submittedName>
</protein>
<comment type="caution">
    <text evidence="2">The sequence shown here is derived from an EMBL/GenBank/DDBJ whole genome shotgun (WGS) entry which is preliminary data.</text>
</comment>
<feature type="compositionally biased region" description="Pro residues" evidence="1">
    <location>
        <begin position="87"/>
        <end position="103"/>
    </location>
</feature>
<evidence type="ECO:0000313" key="2">
    <source>
        <dbReference type="EMBL" id="CAK9052020.1"/>
    </source>
</evidence>
<evidence type="ECO:0000313" key="3">
    <source>
        <dbReference type="Proteomes" id="UP001642464"/>
    </source>
</evidence>
<dbReference type="Proteomes" id="UP001642464">
    <property type="component" value="Unassembled WGS sequence"/>
</dbReference>